<dbReference type="GO" id="GO:0016020">
    <property type="term" value="C:membrane"/>
    <property type="evidence" value="ECO:0007669"/>
    <property type="project" value="InterPro"/>
</dbReference>
<dbReference type="AlphaFoldDB" id="A0A1I8GIH3"/>
<reference evidence="3" key="1">
    <citation type="submission" date="2016-11" db="UniProtKB">
        <authorList>
            <consortium name="WormBaseParasite"/>
        </authorList>
    </citation>
    <scope>IDENTIFICATION</scope>
</reference>
<dbReference type="WBParaSite" id="maker-uti_cns_0002126-snap-gene-0.31-mRNA-1">
    <property type="protein sequence ID" value="maker-uti_cns_0002126-snap-gene-0.31-mRNA-1"/>
    <property type="gene ID" value="maker-uti_cns_0002126-snap-gene-0.31"/>
</dbReference>
<organism evidence="2 3">
    <name type="scientific">Macrostomum lignano</name>
    <dbReference type="NCBI Taxonomy" id="282301"/>
    <lineage>
        <taxon>Eukaryota</taxon>
        <taxon>Metazoa</taxon>
        <taxon>Spiralia</taxon>
        <taxon>Lophotrochozoa</taxon>
        <taxon>Platyhelminthes</taxon>
        <taxon>Rhabditophora</taxon>
        <taxon>Macrostomorpha</taxon>
        <taxon>Macrostomida</taxon>
        <taxon>Macrostomidae</taxon>
        <taxon>Macrostomum</taxon>
    </lineage>
</organism>
<name>A0A1I8GIH3_9PLAT</name>
<dbReference type="InterPro" id="IPR006201">
    <property type="entry name" value="Neur_channel"/>
</dbReference>
<dbReference type="Gene3D" id="2.70.170.10">
    <property type="entry name" value="Neurotransmitter-gated ion-channel ligand-binding domain"/>
    <property type="match status" value="1"/>
</dbReference>
<evidence type="ECO:0000313" key="3">
    <source>
        <dbReference type="WBParaSite" id="maker-uti_cns_0002126-snap-gene-0.31-mRNA-1"/>
    </source>
</evidence>
<sequence length="111" mass="12742">VTRLTAECADHCQRRRCSSEQAAKEALLCGYDRTSRPVINDSTQIRVHIAVALFHILDTDEKHQTFSALMSIRLRWTDEYLTWDPEDFNGTTNLHIPSSAIWTPDIVISNR</sequence>
<dbReference type="GO" id="GO:0005230">
    <property type="term" value="F:extracellular ligand-gated monoatomic ion channel activity"/>
    <property type="evidence" value="ECO:0007669"/>
    <property type="project" value="InterPro"/>
</dbReference>
<feature type="domain" description="Neurotransmitter-gated ion-channel ligand-binding" evidence="1">
    <location>
        <begin position="24"/>
        <end position="110"/>
    </location>
</feature>
<dbReference type="InterPro" id="IPR006202">
    <property type="entry name" value="Neur_chan_lig-bd"/>
</dbReference>
<evidence type="ECO:0000259" key="1">
    <source>
        <dbReference type="Pfam" id="PF02931"/>
    </source>
</evidence>
<proteinExistence type="predicted"/>
<dbReference type="SUPFAM" id="SSF63712">
    <property type="entry name" value="Nicotinic receptor ligand binding domain-like"/>
    <property type="match status" value="1"/>
</dbReference>
<dbReference type="Pfam" id="PF02931">
    <property type="entry name" value="Neur_chan_LBD"/>
    <property type="match status" value="1"/>
</dbReference>
<dbReference type="InterPro" id="IPR036734">
    <property type="entry name" value="Neur_chan_lig-bd_sf"/>
</dbReference>
<dbReference type="PANTHER" id="PTHR18945">
    <property type="entry name" value="NEUROTRANSMITTER GATED ION CHANNEL"/>
    <property type="match status" value="1"/>
</dbReference>
<dbReference type="Proteomes" id="UP000095280">
    <property type="component" value="Unplaced"/>
</dbReference>
<accession>A0A1I8GIH3</accession>
<evidence type="ECO:0000313" key="2">
    <source>
        <dbReference type="Proteomes" id="UP000095280"/>
    </source>
</evidence>
<keyword evidence="2" id="KW-1185">Reference proteome</keyword>
<dbReference type="GO" id="GO:0004888">
    <property type="term" value="F:transmembrane signaling receptor activity"/>
    <property type="evidence" value="ECO:0007669"/>
    <property type="project" value="InterPro"/>
</dbReference>
<protein>
    <submittedName>
        <fullName evidence="3">Neur_chan_LBD domain-containing protein</fullName>
    </submittedName>
</protein>